<reference evidence="1" key="1">
    <citation type="submission" date="2023-03" db="UniProtKB">
        <authorList>
            <consortium name="EnsemblPlants"/>
        </authorList>
    </citation>
    <scope>IDENTIFICATION</scope>
</reference>
<dbReference type="Gramene" id="MELO3C028740.2.1">
    <property type="protein sequence ID" value="MELO3C028740.2.1"/>
    <property type="gene ID" value="MELO3C028740.2"/>
</dbReference>
<dbReference type="EnsemblPlants" id="MELO3C028740.2.1">
    <property type="protein sequence ID" value="MELO3C028740.2.1"/>
    <property type="gene ID" value="MELO3C028740.2"/>
</dbReference>
<sequence length="113" mass="13044">MIFGERFEKLGLGYRLSCVWQLGNLWRREARGRWKDQVNWRILLSTREYLCLAKISRVVPAWVSFGITTYLGLCGPTGRQSSMYIDMIRVIRRGPRIPIVLVLPPGSLQTSMS</sequence>
<accession>A0A9I9E4R2</accession>
<name>A0A9I9E4R2_CUCME</name>
<organism evidence="1">
    <name type="scientific">Cucumis melo</name>
    <name type="common">Muskmelon</name>
    <dbReference type="NCBI Taxonomy" id="3656"/>
    <lineage>
        <taxon>Eukaryota</taxon>
        <taxon>Viridiplantae</taxon>
        <taxon>Streptophyta</taxon>
        <taxon>Embryophyta</taxon>
        <taxon>Tracheophyta</taxon>
        <taxon>Spermatophyta</taxon>
        <taxon>Magnoliopsida</taxon>
        <taxon>eudicotyledons</taxon>
        <taxon>Gunneridae</taxon>
        <taxon>Pentapetalae</taxon>
        <taxon>rosids</taxon>
        <taxon>fabids</taxon>
        <taxon>Cucurbitales</taxon>
        <taxon>Cucurbitaceae</taxon>
        <taxon>Benincaseae</taxon>
        <taxon>Cucumis</taxon>
    </lineage>
</organism>
<evidence type="ECO:0000313" key="1">
    <source>
        <dbReference type="EnsemblPlants" id="MELO3C028740.2.1"/>
    </source>
</evidence>
<proteinExistence type="predicted"/>
<protein>
    <submittedName>
        <fullName evidence="1">Uncharacterized protein</fullName>
    </submittedName>
</protein>
<dbReference type="AlphaFoldDB" id="A0A9I9E4R2"/>